<dbReference type="SUPFAM" id="SSF53448">
    <property type="entry name" value="Nucleotide-diphospho-sugar transferases"/>
    <property type="match status" value="1"/>
</dbReference>
<dbReference type="RefSeq" id="WP_002678042.1">
    <property type="nucleotide sequence ID" value="NZ_CM001794.1"/>
</dbReference>
<keyword evidence="2" id="KW-0808">Transferase</keyword>
<sequence>MNNMLLSIVIPAYNAERFLHNLLSVLVEQVFECKKHSIEVIIVNDGSQDSTKKIAEDFSNKYPFITVINQENKGECGARNTGIKCAKGKYLYFLDSDDTIPVGTLAFFQQLLLGSNDIDVFNFGYEVERNGQVCKIVSSAQLDKRHFNDNSIKKNFLSKKMPCCICSSIYKKDFIYDNDLFFPVGIKIGGDLVFMVNAFTKSNSAYYSKRICFIYQIRDDSVMQGYKSYNMDRIKSFEIVRDTIIDNAEYYSLVKKEANFFIANLYLANLVAYLKSNVKDKEINKIFIQNKFFLYKSIKGRFINRMAILVARCVPLRLLLKIFK</sequence>
<accession>M2BVT1</accession>
<dbReference type="Pfam" id="PF00535">
    <property type="entry name" value="Glycos_transf_2"/>
    <property type="match status" value="1"/>
</dbReference>
<dbReference type="PANTHER" id="PTHR22916:SF51">
    <property type="entry name" value="GLYCOSYLTRANSFERASE EPSH-RELATED"/>
    <property type="match status" value="1"/>
</dbReference>
<dbReference type="EMBL" id="AGDW01000022">
    <property type="protein sequence ID" value="EMB29147.1"/>
    <property type="molecule type" value="Genomic_DNA"/>
</dbReference>
<evidence type="ECO:0000259" key="3">
    <source>
        <dbReference type="Pfam" id="PF00535"/>
    </source>
</evidence>
<dbReference type="GO" id="GO:0016758">
    <property type="term" value="F:hexosyltransferase activity"/>
    <property type="evidence" value="ECO:0007669"/>
    <property type="project" value="UniProtKB-ARBA"/>
</dbReference>
<dbReference type="Gene3D" id="3.90.550.10">
    <property type="entry name" value="Spore Coat Polysaccharide Biosynthesis Protein SpsA, Chain A"/>
    <property type="match status" value="1"/>
</dbReference>
<reference evidence="4" key="1">
    <citation type="submission" date="2012-01" db="EMBL/GenBank/DDBJ databases">
        <title>The Genome Sequence of Treponema denticola H1-T.</title>
        <authorList>
            <consortium name="The Broad Institute Genome Sequencing Platform"/>
            <person name="Earl A."/>
            <person name="Ward D."/>
            <person name="Feldgarden M."/>
            <person name="Gevers D."/>
            <person name="Blanton J.M."/>
            <person name="Fenno C.J."/>
            <person name="Baranova O.V."/>
            <person name="Mathney J."/>
            <person name="Dewhirst F.E."/>
            <person name="Izard J."/>
            <person name="Young S.K."/>
            <person name="Zeng Q."/>
            <person name="Gargeya S."/>
            <person name="Fitzgerald M."/>
            <person name="Haas B."/>
            <person name="Abouelleil A."/>
            <person name="Alvarado L."/>
            <person name="Arachchi H.M."/>
            <person name="Berlin A."/>
            <person name="Chapman S.B."/>
            <person name="Gearin G."/>
            <person name="Goldberg J."/>
            <person name="Griggs A."/>
            <person name="Gujja S."/>
            <person name="Hansen M."/>
            <person name="Heiman D."/>
            <person name="Howarth C."/>
            <person name="Larimer J."/>
            <person name="Lui A."/>
            <person name="MacDonald P.J.P."/>
            <person name="McCowen C."/>
            <person name="Montmayeur A."/>
            <person name="Murphy C."/>
            <person name="Neiman D."/>
            <person name="Pearson M."/>
            <person name="Priest M."/>
            <person name="Roberts A."/>
            <person name="Saif S."/>
            <person name="Shea T."/>
            <person name="Sisk P."/>
            <person name="Stolte C."/>
            <person name="Sykes S."/>
            <person name="Wortman J."/>
            <person name="Nusbaum C."/>
            <person name="Birren B."/>
        </authorList>
    </citation>
    <scope>NUCLEOTIDE SEQUENCE [LARGE SCALE GENOMIC DNA]</scope>
    <source>
        <strain evidence="4">H1-T</strain>
    </source>
</reference>
<dbReference type="PATRIC" id="fig|999431.4.peg.2087"/>
<dbReference type="InterPro" id="IPR029044">
    <property type="entry name" value="Nucleotide-diphossugar_trans"/>
</dbReference>
<feature type="domain" description="Glycosyltransferase 2-like" evidence="3">
    <location>
        <begin position="7"/>
        <end position="114"/>
    </location>
</feature>
<name>M2BVT1_TREDN</name>
<dbReference type="PANTHER" id="PTHR22916">
    <property type="entry name" value="GLYCOSYLTRANSFERASE"/>
    <property type="match status" value="1"/>
</dbReference>
<organism evidence="4">
    <name type="scientific">Treponema denticola H1-T</name>
    <dbReference type="NCBI Taxonomy" id="999431"/>
    <lineage>
        <taxon>Bacteria</taxon>
        <taxon>Pseudomonadati</taxon>
        <taxon>Spirochaetota</taxon>
        <taxon>Spirochaetia</taxon>
        <taxon>Spirochaetales</taxon>
        <taxon>Treponemataceae</taxon>
        <taxon>Treponema</taxon>
    </lineage>
</organism>
<dbReference type="CDD" id="cd00761">
    <property type="entry name" value="Glyco_tranf_GTA_type"/>
    <property type="match status" value="1"/>
</dbReference>
<dbReference type="InterPro" id="IPR001173">
    <property type="entry name" value="Glyco_trans_2-like"/>
</dbReference>
<dbReference type="AlphaFoldDB" id="M2BVT1"/>
<gene>
    <name evidence="4" type="ORF">HMPREF9725_02017</name>
</gene>
<dbReference type="HOGENOM" id="CLU_025996_25_1_12"/>
<evidence type="ECO:0000256" key="1">
    <source>
        <dbReference type="ARBA" id="ARBA00022676"/>
    </source>
</evidence>
<evidence type="ECO:0000313" key="4">
    <source>
        <dbReference type="EMBL" id="EMB29147.1"/>
    </source>
</evidence>
<proteinExistence type="predicted"/>
<protein>
    <recommendedName>
        <fullName evidence="3">Glycosyltransferase 2-like domain-containing protein</fullName>
    </recommendedName>
</protein>
<keyword evidence="1" id="KW-0328">Glycosyltransferase</keyword>
<evidence type="ECO:0000256" key="2">
    <source>
        <dbReference type="ARBA" id="ARBA00022679"/>
    </source>
</evidence>
<comment type="caution">
    <text evidence="4">The sequence shown here is derived from an EMBL/GenBank/DDBJ whole genome shotgun (WGS) entry which is preliminary data.</text>
</comment>
<dbReference type="Proteomes" id="UP000011708">
    <property type="component" value="Chromosome"/>
</dbReference>